<feature type="region of interest" description="Disordered" evidence="5">
    <location>
        <begin position="299"/>
        <end position="322"/>
    </location>
</feature>
<keyword evidence="3 6" id="KW-0808">Transferase</keyword>
<dbReference type="RefSeq" id="WP_263570104.1">
    <property type="nucleotide sequence ID" value="NZ_JAJIRN010000002.1"/>
</dbReference>
<dbReference type="InterPro" id="IPR007213">
    <property type="entry name" value="Ppm1/Ppm2/Tcmp"/>
</dbReference>
<accession>A0ABT2YB28</accession>
<dbReference type="PANTHER" id="PTHR43619:SF2">
    <property type="entry name" value="S-ADENOSYL-L-METHIONINE-DEPENDENT METHYLTRANSFERASES SUPERFAMILY PROTEIN"/>
    <property type="match status" value="1"/>
</dbReference>
<dbReference type="GO" id="GO:0032259">
    <property type="term" value="P:methylation"/>
    <property type="evidence" value="ECO:0007669"/>
    <property type="project" value="UniProtKB-KW"/>
</dbReference>
<keyword evidence="2 4" id="KW-0489">Methyltransferase</keyword>
<evidence type="ECO:0000256" key="5">
    <source>
        <dbReference type="SAM" id="MobiDB-lite"/>
    </source>
</evidence>
<evidence type="ECO:0000256" key="4">
    <source>
        <dbReference type="RuleBase" id="RU362030"/>
    </source>
</evidence>
<dbReference type="Proteomes" id="UP001209701">
    <property type="component" value="Unassembled WGS sequence"/>
</dbReference>
<gene>
    <name evidence="6" type="ORF">LNV07_05210</name>
</gene>
<evidence type="ECO:0000256" key="3">
    <source>
        <dbReference type="ARBA" id="ARBA00022679"/>
    </source>
</evidence>
<dbReference type="GO" id="GO:0008168">
    <property type="term" value="F:methyltransferase activity"/>
    <property type="evidence" value="ECO:0007669"/>
    <property type="project" value="UniProtKB-KW"/>
</dbReference>
<evidence type="ECO:0000313" key="6">
    <source>
        <dbReference type="EMBL" id="MCV2367488.1"/>
    </source>
</evidence>
<dbReference type="EC" id="2.1.1.-" evidence="4"/>
<organism evidence="6 7">
    <name type="scientific">Roseateles oligotrophus</name>
    <dbReference type="NCBI Taxonomy" id="1769250"/>
    <lineage>
        <taxon>Bacteria</taxon>
        <taxon>Pseudomonadati</taxon>
        <taxon>Pseudomonadota</taxon>
        <taxon>Betaproteobacteria</taxon>
        <taxon>Burkholderiales</taxon>
        <taxon>Sphaerotilaceae</taxon>
        <taxon>Roseateles</taxon>
    </lineage>
</organism>
<comment type="similarity">
    <text evidence="1 4">Belongs to the UPF0677 family.</text>
</comment>
<dbReference type="NCBIfam" id="TIGR00027">
    <property type="entry name" value="mthyl_TIGR00027"/>
    <property type="match status" value="1"/>
</dbReference>
<dbReference type="PANTHER" id="PTHR43619">
    <property type="entry name" value="S-ADENOSYL-L-METHIONINE-DEPENDENT METHYLTRANSFERASE YKTD-RELATED"/>
    <property type="match status" value="1"/>
</dbReference>
<dbReference type="Pfam" id="PF04072">
    <property type="entry name" value="LCM"/>
    <property type="match status" value="1"/>
</dbReference>
<name>A0ABT2YB28_9BURK</name>
<protein>
    <recommendedName>
        <fullName evidence="4">S-adenosyl-L-methionine-dependent methyltransferase</fullName>
        <ecNumber evidence="4">2.1.1.-</ecNumber>
    </recommendedName>
</protein>
<dbReference type="EMBL" id="JAJIRN010000002">
    <property type="protein sequence ID" value="MCV2367488.1"/>
    <property type="molecule type" value="Genomic_DNA"/>
</dbReference>
<reference evidence="6 7" key="1">
    <citation type="submission" date="2021-11" db="EMBL/GenBank/DDBJ databases">
        <authorList>
            <person name="Liang Q."/>
            <person name="Mou H."/>
            <person name="Liu Z."/>
        </authorList>
    </citation>
    <scope>NUCLEOTIDE SEQUENCE [LARGE SCALE GENOMIC DNA]</scope>
    <source>
        <strain evidence="6 7">CHU3</strain>
    </source>
</reference>
<proteinExistence type="inferred from homology"/>
<comment type="function">
    <text evidence="4">Exhibits S-adenosyl-L-methionine-dependent methyltransferase activity.</text>
</comment>
<evidence type="ECO:0000313" key="7">
    <source>
        <dbReference type="Proteomes" id="UP001209701"/>
    </source>
</evidence>
<comment type="caution">
    <text evidence="6">The sequence shown here is derived from an EMBL/GenBank/DDBJ whole genome shotgun (WGS) entry which is preliminary data.</text>
</comment>
<feature type="compositionally biased region" description="Polar residues" evidence="5">
    <location>
        <begin position="303"/>
        <end position="322"/>
    </location>
</feature>
<dbReference type="InterPro" id="IPR029063">
    <property type="entry name" value="SAM-dependent_MTases_sf"/>
</dbReference>
<evidence type="ECO:0000256" key="2">
    <source>
        <dbReference type="ARBA" id="ARBA00022603"/>
    </source>
</evidence>
<dbReference type="Gene3D" id="3.40.50.150">
    <property type="entry name" value="Vaccinia Virus protein VP39"/>
    <property type="match status" value="1"/>
</dbReference>
<dbReference type="InterPro" id="IPR011610">
    <property type="entry name" value="SAM_mthyl_Trfase_ML2640-like"/>
</dbReference>
<dbReference type="SUPFAM" id="SSF53335">
    <property type="entry name" value="S-adenosyl-L-methionine-dependent methyltransferases"/>
    <property type="match status" value="1"/>
</dbReference>
<evidence type="ECO:0000256" key="1">
    <source>
        <dbReference type="ARBA" id="ARBA00008138"/>
    </source>
</evidence>
<keyword evidence="7" id="KW-1185">Reference proteome</keyword>
<sequence>MRAQRASSTALVIAAAQVLARNDRRSAALVSEQAERYCRACLRAASSPWRRLESQVGRASVRWLLKLVERLTLPGIVDHYLYRKRLLRRWADAAVGCGCQQLVVLGAGFDTLALELAHLHPALRCIEIDHPATQAVKLRALRRLGESTALACAGSDLAHQQLAAALAAAGFEARRSTLFVAEGLSMYLPLERVLALLDLLRASCPQASIAFSFMEPDAKGRARFAGARPWLQAWLGLVGEPFRWSASRLEVAACLAQRAVTVQQVVANSDLLREHAPLMRSDSCEGEVYVLGRWGDWPGPITTPEQPSTGAPQRQIDTPSAQ</sequence>
<keyword evidence="4" id="KW-0949">S-adenosyl-L-methionine</keyword>